<name>A0ABX5LJK0_9BACT</name>
<feature type="region of interest" description="Disordered" evidence="8">
    <location>
        <begin position="689"/>
        <end position="781"/>
    </location>
</feature>
<accession>A0ABX5LJK0</accession>
<evidence type="ECO:0000256" key="4">
    <source>
        <dbReference type="ARBA" id="ARBA00022722"/>
    </source>
</evidence>
<dbReference type="EMBL" id="QGHD01000018">
    <property type="protein sequence ID" value="PWK95579.1"/>
    <property type="molecule type" value="Genomic_DNA"/>
</dbReference>
<dbReference type="Pfam" id="PF00575">
    <property type="entry name" value="S1"/>
    <property type="match status" value="1"/>
</dbReference>
<feature type="compositionally biased region" description="Basic and acidic residues" evidence="8">
    <location>
        <begin position="742"/>
        <end position="752"/>
    </location>
</feature>
<gene>
    <name evidence="10" type="ORF">B0H50_11829</name>
</gene>
<dbReference type="PANTHER" id="PTHR23355">
    <property type="entry name" value="RIBONUCLEASE"/>
    <property type="match status" value="1"/>
</dbReference>
<dbReference type="PROSITE" id="PS01175">
    <property type="entry name" value="RIBONUCLEASE_II"/>
    <property type="match status" value="1"/>
</dbReference>
<evidence type="ECO:0000313" key="10">
    <source>
        <dbReference type="EMBL" id="PWK95579.1"/>
    </source>
</evidence>
<feature type="region of interest" description="Disordered" evidence="8">
    <location>
        <begin position="50"/>
        <end position="100"/>
    </location>
</feature>
<organism evidence="10 11">
    <name type="scientific">Hallerella porci</name>
    <dbReference type="NCBI Taxonomy" id="1945871"/>
    <lineage>
        <taxon>Bacteria</taxon>
        <taxon>Pseudomonadati</taxon>
        <taxon>Fibrobacterota</taxon>
        <taxon>Fibrobacteria</taxon>
        <taxon>Fibrobacterales</taxon>
        <taxon>Fibrobacteraceae</taxon>
        <taxon>Hallerella</taxon>
    </lineage>
</organism>
<feature type="domain" description="S1 motif" evidence="9">
    <location>
        <begin position="581"/>
        <end position="663"/>
    </location>
</feature>
<proteinExistence type="predicted"/>
<dbReference type="NCBIfam" id="TIGR00358">
    <property type="entry name" value="3_prime_RNase"/>
    <property type="match status" value="1"/>
</dbReference>
<dbReference type="PROSITE" id="PS50126">
    <property type="entry name" value="S1"/>
    <property type="match status" value="1"/>
</dbReference>
<feature type="compositionally biased region" description="Polar residues" evidence="8">
    <location>
        <begin position="52"/>
        <end position="61"/>
    </location>
</feature>
<dbReference type="Pfam" id="PF00773">
    <property type="entry name" value="RNB"/>
    <property type="match status" value="1"/>
</dbReference>
<evidence type="ECO:0000259" key="9">
    <source>
        <dbReference type="PROSITE" id="PS50126"/>
    </source>
</evidence>
<dbReference type="InterPro" id="IPR012340">
    <property type="entry name" value="NA-bd_OB-fold"/>
</dbReference>
<dbReference type="InterPro" id="IPR022966">
    <property type="entry name" value="RNase_II/R_CS"/>
</dbReference>
<dbReference type="CDD" id="cd04471">
    <property type="entry name" value="S1_RNase_R"/>
    <property type="match status" value="1"/>
</dbReference>
<comment type="catalytic activity">
    <reaction evidence="1">
        <text>Exonucleolytic cleavage in the 3'- to 5'-direction to yield nucleoside 5'-phosphates.</text>
        <dbReference type="EC" id="3.1.13.1"/>
    </reaction>
</comment>
<dbReference type="InterPro" id="IPR001900">
    <property type="entry name" value="RNase_II/R"/>
</dbReference>
<dbReference type="Gene3D" id="2.40.50.140">
    <property type="entry name" value="Nucleic acid-binding proteins"/>
    <property type="match status" value="1"/>
</dbReference>
<dbReference type="InterPro" id="IPR004476">
    <property type="entry name" value="RNase_II/RNase_R"/>
</dbReference>
<dbReference type="Proteomes" id="UP000245523">
    <property type="component" value="Unassembled WGS sequence"/>
</dbReference>
<dbReference type="EC" id="3.1.13.1" evidence="2"/>
<dbReference type="PANTHER" id="PTHR23355:SF9">
    <property type="entry name" value="DIS3-LIKE EXONUCLEASE 2"/>
    <property type="match status" value="1"/>
</dbReference>
<evidence type="ECO:0000256" key="1">
    <source>
        <dbReference type="ARBA" id="ARBA00001849"/>
    </source>
</evidence>
<dbReference type="SMART" id="SM00316">
    <property type="entry name" value="S1"/>
    <property type="match status" value="1"/>
</dbReference>
<dbReference type="InterPro" id="IPR003029">
    <property type="entry name" value="S1_domain"/>
</dbReference>
<evidence type="ECO:0000256" key="3">
    <source>
        <dbReference type="ARBA" id="ARBA00022490"/>
    </source>
</evidence>
<keyword evidence="7" id="KW-0694">RNA-binding</keyword>
<dbReference type="RefSeq" id="WP_109587577.1">
    <property type="nucleotide sequence ID" value="NZ_QGHD01000018.1"/>
</dbReference>
<dbReference type="InterPro" id="IPR050180">
    <property type="entry name" value="RNR_Ribonuclease"/>
</dbReference>
<feature type="compositionally biased region" description="Basic residues" evidence="8">
    <location>
        <begin position="753"/>
        <end position="764"/>
    </location>
</feature>
<keyword evidence="11" id="KW-1185">Reference proteome</keyword>
<evidence type="ECO:0000256" key="7">
    <source>
        <dbReference type="ARBA" id="ARBA00022884"/>
    </source>
</evidence>
<keyword evidence="3" id="KW-0963">Cytoplasm</keyword>
<comment type="caution">
    <text evidence="10">The sequence shown here is derived from an EMBL/GenBank/DDBJ whole genome shotgun (WGS) entry which is preliminary data.</text>
</comment>
<evidence type="ECO:0000313" key="11">
    <source>
        <dbReference type="Proteomes" id="UP000245523"/>
    </source>
</evidence>
<evidence type="ECO:0000256" key="6">
    <source>
        <dbReference type="ARBA" id="ARBA00022839"/>
    </source>
</evidence>
<dbReference type="SMART" id="SM00955">
    <property type="entry name" value="RNB"/>
    <property type="match status" value="1"/>
</dbReference>
<evidence type="ECO:0000256" key="2">
    <source>
        <dbReference type="ARBA" id="ARBA00012163"/>
    </source>
</evidence>
<evidence type="ECO:0000256" key="5">
    <source>
        <dbReference type="ARBA" id="ARBA00022801"/>
    </source>
</evidence>
<evidence type="ECO:0000256" key="8">
    <source>
        <dbReference type="SAM" id="MobiDB-lite"/>
    </source>
</evidence>
<protein>
    <recommendedName>
        <fullName evidence="2">exoribonuclease II</fullName>
        <ecNumber evidence="2">3.1.13.1</ecNumber>
    </recommendedName>
</protein>
<keyword evidence="5" id="KW-0378">Hydrolase</keyword>
<dbReference type="SUPFAM" id="SSF50249">
    <property type="entry name" value="Nucleic acid-binding proteins"/>
    <property type="match status" value="2"/>
</dbReference>
<feature type="compositionally biased region" description="Basic and acidic residues" evidence="8">
    <location>
        <begin position="698"/>
        <end position="717"/>
    </location>
</feature>
<reference evidence="10 11" key="1">
    <citation type="submission" date="2018-05" db="EMBL/GenBank/DDBJ databases">
        <title>Animal gut microbial communities from fecal samples from Wisconsin, USA.</title>
        <authorList>
            <person name="Neumann A."/>
        </authorList>
    </citation>
    <scope>NUCLEOTIDE SEQUENCE [LARGE SCALE GENOMIC DNA]</scope>
    <source>
        <strain evidence="10 11">UWS4</strain>
    </source>
</reference>
<keyword evidence="4" id="KW-0540">Nuclease</keyword>
<sequence length="781" mass="88980">MENLPTKEQIIAVVRDEPMVGSQLRRAMGITKHKKLAFKQLLAEMVSEGSLARTSNKQYTPGTGKPKFEEDEDFEEDNRRPAATSRRKATYDDDESRVHRGVLSPDGNDWWKVTEVETGKVYPMAHRSIAPGKDGDTIAFTLYPHPKLKHSMLAKVDHSAMEGDLTWKEVTEQFMKDASLPAKFSDAIMDFVNSEKEPTEADLKDGRVDMRNLYILCVDPDGAMDHDDAISVEKRPDGGFHLGVHIADVSHYVPEGSELDDEALTRSFTQYLPWTAVPMLPDRLSSDLCSLHQGVDRLAFSCMMELDKDANVESFEFKKSLVNITAGITYAEAVRRLEAGDEHVKALQEVADLLRANRKKTGILELGSTELGCKFDANGEPEKIVPREENESDHWIEECMLIANKCCAQELQRRHLQGVYRIHEAPDTKDIMELYYQMPDLFKDSPISLRELGKPRRGDTNLNPEIFKLYQHLVERAKGDDEIVMRILRSMQKAHYDSNCFGHFALNWQDYAHFTSPIRRYADLWCHRELSRKTPDETDAKRAWDVVAVCSEISANEVKNQKTERMSLKVCATWLLRKHLGEEFEATVTGVQEWGIYVGVDDPQAEGLVRFRDIAGSDYYVFNPDKGIVCGKRSSKTFARGDKVRVRLLRANPVRGEADFAILEKISDGRTSKMMEKDRAEAAEELGLVTQPDESEYESIRPSERRKIRESYGADRKANKRKSERAEYGRGRSTRGKSSGKNFREEDGERKNSRGKKFARKKKSSFGNSRRDSGRINSKKR</sequence>
<keyword evidence="6" id="KW-0269">Exonuclease</keyword>